<accession>Q5YNA2</accession>
<evidence type="ECO:0000313" key="4">
    <source>
        <dbReference type="Proteomes" id="UP000006820"/>
    </source>
</evidence>
<feature type="transmembrane region" description="Helical" evidence="2">
    <location>
        <begin position="542"/>
        <end position="561"/>
    </location>
</feature>
<protein>
    <recommendedName>
        <fullName evidence="5">Membrane protein (DUF2339)</fullName>
    </recommendedName>
</protein>
<feature type="transmembrane region" description="Helical" evidence="2">
    <location>
        <begin position="786"/>
        <end position="804"/>
    </location>
</feature>
<proteinExistence type="predicted"/>
<feature type="transmembrane region" description="Helical" evidence="2">
    <location>
        <begin position="414"/>
        <end position="429"/>
    </location>
</feature>
<feature type="compositionally biased region" description="Low complexity" evidence="1">
    <location>
        <begin position="54"/>
        <end position="64"/>
    </location>
</feature>
<dbReference type="Proteomes" id="UP000006820">
    <property type="component" value="Chromosome"/>
</dbReference>
<feature type="transmembrane region" description="Helical" evidence="2">
    <location>
        <begin position="334"/>
        <end position="352"/>
    </location>
</feature>
<keyword evidence="2" id="KW-0472">Membrane</keyword>
<feature type="transmembrane region" description="Helical" evidence="2">
    <location>
        <begin position="621"/>
        <end position="639"/>
    </location>
</feature>
<dbReference type="EMBL" id="AP006618">
    <property type="protein sequence ID" value="BAD60339.1"/>
    <property type="molecule type" value="Genomic_DNA"/>
</dbReference>
<feature type="transmembrane region" description="Helical" evidence="2">
    <location>
        <begin position="573"/>
        <end position="591"/>
    </location>
</feature>
<feature type="transmembrane region" description="Helical" evidence="2">
    <location>
        <begin position="389"/>
        <end position="407"/>
    </location>
</feature>
<dbReference type="eggNOG" id="COG5373">
    <property type="taxonomic scope" value="Bacteria"/>
</dbReference>
<feature type="region of interest" description="Disordered" evidence="1">
    <location>
        <begin position="812"/>
        <end position="836"/>
    </location>
</feature>
<feature type="transmembrane region" description="Helical" evidence="2">
    <location>
        <begin position="691"/>
        <end position="715"/>
    </location>
</feature>
<feature type="transmembrane region" description="Helical" evidence="2">
    <location>
        <begin position="597"/>
        <end position="614"/>
    </location>
</feature>
<dbReference type="PANTHER" id="PTHR38434">
    <property type="entry name" value="BLL2549 PROTEIN"/>
    <property type="match status" value="1"/>
</dbReference>
<keyword evidence="2" id="KW-1133">Transmembrane helix</keyword>
<name>Q5YNA2_NOCFA</name>
<dbReference type="PANTHER" id="PTHR38434:SF1">
    <property type="entry name" value="BLL2549 PROTEIN"/>
    <property type="match status" value="1"/>
</dbReference>
<feature type="transmembrane region" description="Helical" evidence="2">
    <location>
        <begin position="721"/>
        <end position="744"/>
    </location>
</feature>
<dbReference type="HOGENOM" id="CLU_017536_1_0_11"/>
<feature type="transmembrane region" description="Helical" evidence="2">
    <location>
        <begin position="659"/>
        <end position="679"/>
    </location>
</feature>
<keyword evidence="4" id="KW-1185">Reference proteome</keyword>
<feature type="transmembrane region" description="Helical" evidence="2">
    <location>
        <begin position="302"/>
        <end position="328"/>
    </location>
</feature>
<feature type="compositionally biased region" description="Pro residues" evidence="1">
    <location>
        <begin position="90"/>
        <end position="107"/>
    </location>
</feature>
<dbReference type="InterPro" id="IPR019286">
    <property type="entry name" value="DUF2339_TM"/>
</dbReference>
<sequence length="836" mass="81927">MSGPAGRSTMSAMTGSIDPALVSRLSGEFTALGTRMGALGRDLEVLHRQVLAGAPAAGSSSGGATRVVGDGPPPGSPTAGGRDASTGPAAPVPAPPSVAHPTAPPTVPGTGSTPEGWSSSAVEPGGSPSTGSVDAAMTPDSSEDGTASPSGWAEQGAVPPRDAAQRGVVPPSGRAEQGAVPPREAMGPGAVPRPGWGVPTAVPPVGPAGHWSVPPPGWAGPGAVPRRAPRAGSGAPPRGTAAAWMPKGAGAPGDPVPSAGGAGGRAVATGSGRGGRGIPPVRAGVIGDGTPWWQRDGVISRILAVAGVAVTLIGVVMLLVLAAQAGLFGPVPRVVAGAVFSAALVGAGVRVFGRAGGRVGGIALAATGIAGAYLDVVAVTAIYDWLHPVPGFAVAFAVAACGVALAVRWQSQPLAVLVVAGAALAAPFVTVQPVLLVFLIALQAACLPVHLQRDWPFLHVMRTSPAVVAITVFVAVEVISSQSGRGGALIAAAVAVAVIGSVGTLVVVRARPADLTASLALAAAATPLLITVPALLERRTAVPAALAYAAVLLAVAFGYLLPRVRAAVRIPNHTAVVAAVAGALALLEACVAGTDSATLPIALFLVGLGFLGVAGQQRSRVAVVIGAAFGVLGGLALLADASPETLASQHFAQQRLGTASALAAVAGLGVLALLVWSLRRIAGERRGEDEVVGVGASVAALYLVTVAAVSIGVAAGGRDGFVAGHSVATILWMGAATAALLYGLRKLATSGAVAKVALGSGLLLTGAALAKLFLFDLATLDGFVRVGAFLAVGVLLLLTGTRYARAFAEAGERASTAAPENPAGGPTPRPGDEAVR</sequence>
<organism evidence="3 4">
    <name type="scientific">Nocardia farcinica (strain IFM 10152)</name>
    <dbReference type="NCBI Taxonomy" id="247156"/>
    <lineage>
        <taxon>Bacteria</taxon>
        <taxon>Bacillati</taxon>
        <taxon>Actinomycetota</taxon>
        <taxon>Actinomycetes</taxon>
        <taxon>Mycobacteriales</taxon>
        <taxon>Nocardiaceae</taxon>
        <taxon>Nocardia</taxon>
    </lineage>
</organism>
<feature type="transmembrane region" description="Helical" evidence="2">
    <location>
        <begin position="359"/>
        <end position="383"/>
    </location>
</feature>
<evidence type="ECO:0008006" key="5">
    <source>
        <dbReference type="Google" id="ProtNLM"/>
    </source>
</evidence>
<feature type="transmembrane region" description="Helical" evidence="2">
    <location>
        <begin position="756"/>
        <end position="774"/>
    </location>
</feature>
<evidence type="ECO:0000256" key="1">
    <source>
        <dbReference type="SAM" id="MobiDB-lite"/>
    </source>
</evidence>
<reference evidence="3 4" key="1">
    <citation type="journal article" date="2004" name="Proc. Natl. Acad. Sci. U.S.A.">
        <title>The complete genomic sequence of Nocardia farcinica IFM 10152.</title>
        <authorList>
            <person name="Ishikawa J."/>
            <person name="Yamashita A."/>
            <person name="Mikami Y."/>
            <person name="Hoshino Y."/>
            <person name="Kurita H."/>
            <person name="Hotta K."/>
            <person name="Shiba T."/>
            <person name="Hattori M."/>
        </authorList>
    </citation>
    <scope>NUCLEOTIDE SEQUENCE [LARGE SCALE GENOMIC DNA]</scope>
    <source>
        <strain evidence="3 4">IFM 10152</strain>
    </source>
</reference>
<feature type="transmembrane region" description="Helical" evidence="2">
    <location>
        <begin position="486"/>
        <end position="508"/>
    </location>
</feature>
<feature type="transmembrane region" description="Helical" evidence="2">
    <location>
        <begin position="515"/>
        <end position="536"/>
    </location>
</feature>
<keyword evidence="2" id="KW-0812">Transmembrane</keyword>
<dbReference type="STRING" id="247156.NFA_54870"/>
<feature type="compositionally biased region" description="Low complexity" evidence="1">
    <location>
        <begin position="221"/>
        <end position="243"/>
    </location>
</feature>
<evidence type="ECO:0000313" key="3">
    <source>
        <dbReference type="EMBL" id="BAD60339.1"/>
    </source>
</evidence>
<feature type="compositionally biased region" description="Polar residues" evidence="1">
    <location>
        <begin position="115"/>
        <end position="132"/>
    </location>
</feature>
<gene>
    <name evidence="3" type="ordered locus">NFA_54870</name>
</gene>
<evidence type="ECO:0000256" key="2">
    <source>
        <dbReference type="SAM" id="Phobius"/>
    </source>
</evidence>
<dbReference type="KEGG" id="nfa:NFA_54870"/>
<dbReference type="Pfam" id="PF10101">
    <property type="entry name" value="DUF2339"/>
    <property type="match status" value="1"/>
</dbReference>
<dbReference type="AlphaFoldDB" id="Q5YNA2"/>
<feature type="region of interest" description="Disordered" evidence="1">
    <location>
        <begin position="54"/>
        <end position="281"/>
    </location>
</feature>